<feature type="domain" description="SIS" evidence="5">
    <location>
        <begin position="98"/>
        <end position="232"/>
    </location>
</feature>
<dbReference type="PATRIC" id="fig|1218493.3.peg.31"/>
<dbReference type="GO" id="GO:0003677">
    <property type="term" value="F:DNA binding"/>
    <property type="evidence" value="ECO:0007669"/>
    <property type="project" value="UniProtKB-KW"/>
</dbReference>
<dbReference type="PANTHER" id="PTHR30514">
    <property type="entry name" value="GLUCOKINASE"/>
    <property type="match status" value="1"/>
</dbReference>
<dbReference type="Proteomes" id="UP000033533">
    <property type="component" value="Unassembled WGS sequence"/>
</dbReference>
<dbReference type="PROSITE" id="PS51071">
    <property type="entry name" value="HTH_RPIR"/>
    <property type="match status" value="1"/>
</dbReference>
<gene>
    <name evidence="6" type="ORF">JF76_00300</name>
</gene>
<comment type="caution">
    <text evidence="6">The sequence shown here is derived from an EMBL/GenBank/DDBJ whole genome shotgun (WGS) entry which is preliminary data.</text>
</comment>
<dbReference type="AlphaFoldDB" id="A0A0F4LNU9"/>
<dbReference type="InterPro" id="IPR047640">
    <property type="entry name" value="RpiR-like"/>
</dbReference>
<evidence type="ECO:0000313" key="6">
    <source>
        <dbReference type="EMBL" id="KJY59276.1"/>
    </source>
</evidence>
<dbReference type="PROSITE" id="PS51464">
    <property type="entry name" value="SIS"/>
    <property type="match status" value="1"/>
</dbReference>
<dbReference type="InterPro" id="IPR000281">
    <property type="entry name" value="HTH_RpiR"/>
</dbReference>
<dbReference type="InterPro" id="IPR036388">
    <property type="entry name" value="WH-like_DNA-bd_sf"/>
</dbReference>
<dbReference type="Pfam" id="PF01380">
    <property type="entry name" value="SIS"/>
    <property type="match status" value="1"/>
</dbReference>
<keyword evidence="1" id="KW-0805">Transcription regulation</keyword>
<dbReference type="GO" id="GO:0097367">
    <property type="term" value="F:carbohydrate derivative binding"/>
    <property type="evidence" value="ECO:0007669"/>
    <property type="project" value="InterPro"/>
</dbReference>
<name>A0A0F4LNU9_9LACO</name>
<dbReference type="CDD" id="cd05013">
    <property type="entry name" value="SIS_RpiR"/>
    <property type="match status" value="1"/>
</dbReference>
<dbReference type="RefSeq" id="WP_045927270.1">
    <property type="nucleotide sequence ID" value="NZ_JBHSZS010000027.1"/>
</dbReference>
<dbReference type="Pfam" id="PF01418">
    <property type="entry name" value="HTH_6"/>
    <property type="match status" value="1"/>
</dbReference>
<dbReference type="OrthoDB" id="1648815at2"/>
<evidence type="ECO:0000256" key="3">
    <source>
        <dbReference type="ARBA" id="ARBA00023163"/>
    </source>
</evidence>
<dbReference type="InterPro" id="IPR046348">
    <property type="entry name" value="SIS_dom_sf"/>
</dbReference>
<dbReference type="Gene3D" id="3.40.50.10490">
    <property type="entry name" value="Glucose-6-phosphate isomerase like protein, domain 1"/>
    <property type="match status" value="1"/>
</dbReference>
<dbReference type="InterPro" id="IPR009057">
    <property type="entry name" value="Homeodomain-like_sf"/>
</dbReference>
<evidence type="ECO:0000259" key="4">
    <source>
        <dbReference type="PROSITE" id="PS51071"/>
    </source>
</evidence>
<dbReference type="EMBL" id="JXBY01000001">
    <property type="protein sequence ID" value="KJY59276.1"/>
    <property type="molecule type" value="Genomic_DNA"/>
</dbReference>
<dbReference type="GO" id="GO:0003700">
    <property type="term" value="F:DNA-binding transcription factor activity"/>
    <property type="evidence" value="ECO:0007669"/>
    <property type="project" value="InterPro"/>
</dbReference>
<dbReference type="Gene3D" id="1.10.10.10">
    <property type="entry name" value="Winged helix-like DNA-binding domain superfamily/Winged helix DNA-binding domain"/>
    <property type="match status" value="1"/>
</dbReference>
<dbReference type="InterPro" id="IPR035472">
    <property type="entry name" value="RpiR-like_SIS"/>
</dbReference>
<reference evidence="6 7" key="1">
    <citation type="submission" date="2014-12" db="EMBL/GenBank/DDBJ databases">
        <title>Comparative genomics of the lactic acid bacteria isolated from the honey bee gut.</title>
        <authorList>
            <person name="Ellegaard K.M."/>
            <person name="Tamarit D."/>
            <person name="Javelind E."/>
            <person name="Olofsson T."/>
            <person name="Andersson S.G."/>
            <person name="Vasquez A."/>
        </authorList>
    </citation>
    <scope>NUCLEOTIDE SEQUENCE [LARGE SCALE GENOMIC DNA]</scope>
    <source>
        <strain evidence="6 7">Biut2</strain>
    </source>
</reference>
<sequence length="239" mass="27107">MHTKQKLTATQLQIYNYIVANKRKVKDITLRELAGILSVSPASVVRSLKALGYKHYYDLQNEIKEELNRNKVVDDITYQAQYYFSQDFLTDYDQKIADFKKIASKTKDFIFFGIGSSGDLCEYGARQFVNNGRNAFAIGDPYYPVELSRDLFHGKTVIVLSVSGEGQPTIDQVKNFRQLGATIVSITNNEDNTIAHLSDLNFAYHLEFKIIGQTINLTTQVPVVYLLERLSRALNTTGQ</sequence>
<evidence type="ECO:0000259" key="5">
    <source>
        <dbReference type="PROSITE" id="PS51464"/>
    </source>
</evidence>
<dbReference type="HOGENOM" id="CLU_055769_4_0_9"/>
<accession>A0A0F4LNU9</accession>
<keyword evidence="3" id="KW-0804">Transcription</keyword>
<protein>
    <submittedName>
        <fullName evidence="6">RpiR family Phosphosugar-binding transcriptional regulator</fullName>
    </submittedName>
</protein>
<dbReference type="SUPFAM" id="SSF46689">
    <property type="entry name" value="Homeodomain-like"/>
    <property type="match status" value="1"/>
</dbReference>
<dbReference type="SUPFAM" id="SSF53697">
    <property type="entry name" value="SIS domain"/>
    <property type="match status" value="1"/>
</dbReference>
<keyword evidence="2" id="KW-0238">DNA-binding</keyword>
<feature type="domain" description="HTH rpiR-type" evidence="4">
    <location>
        <begin position="1"/>
        <end position="70"/>
    </location>
</feature>
<dbReference type="GO" id="GO:1901135">
    <property type="term" value="P:carbohydrate derivative metabolic process"/>
    <property type="evidence" value="ECO:0007669"/>
    <property type="project" value="InterPro"/>
</dbReference>
<dbReference type="PANTHER" id="PTHR30514:SF1">
    <property type="entry name" value="HTH-TYPE TRANSCRIPTIONAL REGULATOR HEXR-RELATED"/>
    <property type="match status" value="1"/>
</dbReference>
<evidence type="ECO:0000256" key="1">
    <source>
        <dbReference type="ARBA" id="ARBA00023015"/>
    </source>
</evidence>
<dbReference type="STRING" id="1218493.JF76_00300"/>
<organism evidence="6 7">
    <name type="scientific">Lactobacillus kullabergensis</name>
    <dbReference type="NCBI Taxonomy" id="1218493"/>
    <lineage>
        <taxon>Bacteria</taxon>
        <taxon>Bacillati</taxon>
        <taxon>Bacillota</taxon>
        <taxon>Bacilli</taxon>
        <taxon>Lactobacillales</taxon>
        <taxon>Lactobacillaceae</taxon>
        <taxon>Lactobacillus</taxon>
    </lineage>
</organism>
<evidence type="ECO:0000256" key="2">
    <source>
        <dbReference type="ARBA" id="ARBA00023125"/>
    </source>
</evidence>
<evidence type="ECO:0000313" key="7">
    <source>
        <dbReference type="Proteomes" id="UP000033533"/>
    </source>
</evidence>
<dbReference type="InterPro" id="IPR001347">
    <property type="entry name" value="SIS_dom"/>
</dbReference>
<proteinExistence type="predicted"/>